<organism evidence="1">
    <name type="scientific">Rhizophagus irregularis (strain DAOM 181602 / DAOM 197198 / MUCL 43194)</name>
    <name type="common">Arbuscular mycorrhizal fungus</name>
    <name type="synonym">Glomus intraradices</name>
    <dbReference type="NCBI Taxonomy" id="747089"/>
    <lineage>
        <taxon>Eukaryota</taxon>
        <taxon>Fungi</taxon>
        <taxon>Fungi incertae sedis</taxon>
        <taxon>Mucoromycota</taxon>
        <taxon>Glomeromycotina</taxon>
        <taxon>Glomeromycetes</taxon>
        <taxon>Glomerales</taxon>
        <taxon>Glomeraceae</taxon>
        <taxon>Rhizophagus</taxon>
    </lineage>
</organism>
<dbReference type="HOGENOM" id="CLU_2723470_0_0_1"/>
<dbReference type="AlphaFoldDB" id="U9TMN3"/>
<accession>U9TMN3</accession>
<proteinExistence type="predicted"/>
<sequence>MVLVRNLENHLNDIMTCRGFWIVEILDCRFCCRSCDTLASSGMIALSSSNADGILLALCDRYFAINESDNLI</sequence>
<protein>
    <submittedName>
        <fullName evidence="1">Uncharacterized protein</fullName>
    </submittedName>
</protein>
<reference evidence="1" key="1">
    <citation type="submission" date="2013-07" db="EMBL/GenBank/DDBJ databases">
        <title>The genome of an arbuscular mycorrhizal fungus provides insights into the evolution of the oldest plant symbiosis.</title>
        <authorList>
            <consortium name="DOE Joint Genome Institute"/>
            <person name="Tisserant E."/>
            <person name="Malbreil M."/>
            <person name="Kuo A."/>
            <person name="Kohler A."/>
            <person name="Symeonidi A."/>
            <person name="Balestrini R."/>
            <person name="Charron P."/>
            <person name="Duensing N."/>
            <person name="Frei-dit-Frey N."/>
            <person name="Gianinazzi-Pearson V."/>
            <person name="Gilbert B."/>
            <person name="Handa Y."/>
            <person name="Hijri M."/>
            <person name="Kaul R."/>
            <person name="Kawaguchi M."/>
            <person name="Krajinski F."/>
            <person name="Lammers P."/>
            <person name="Lapierre D."/>
            <person name="Masclaux F.G."/>
            <person name="Murat C."/>
            <person name="Morin E."/>
            <person name="Ndikumana S."/>
            <person name="Pagni M."/>
            <person name="Petitpierre D."/>
            <person name="Requena N."/>
            <person name="Rosikiewicz P."/>
            <person name="Riley R."/>
            <person name="Saito K."/>
            <person name="San Clemente H."/>
            <person name="Shapiro H."/>
            <person name="van Tuinen D."/>
            <person name="Becard G."/>
            <person name="Bonfante P."/>
            <person name="Paszkowski U."/>
            <person name="Shachar-Hill Y."/>
            <person name="Young J.P."/>
            <person name="Sanders I.R."/>
            <person name="Henrissat B."/>
            <person name="Rensing S.A."/>
            <person name="Grigoriev I.V."/>
            <person name="Corradi N."/>
            <person name="Roux C."/>
            <person name="Martin F."/>
        </authorList>
    </citation>
    <scope>NUCLEOTIDE SEQUENCE</scope>
    <source>
        <strain evidence="1">DAOM 197198</strain>
    </source>
</reference>
<gene>
    <name evidence="1" type="ORF">GLOINDRAFT_30562</name>
</gene>
<evidence type="ECO:0000313" key="1">
    <source>
        <dbReference type="EMBL" id="ESA09410.1"/>
    </source>
</evidence>
<dbReference type="EMBL" id="KI288122">
    <property type="protein sequence ID" value="ESA09410.1"/>
    <property type="molecule type" value="Genomic_DNA"/>
</dbReference>
<name>U9TMN3_RHIID</name>